<keyword evidence="1" id="KW-0472">Membrane</keyword>
<proteinExistence type="predicted"/>
<keyword evidence="1" id="KW-0812">Transmembrane</keyword>
<protein>
    <submittedName>
        <fullName evidence="2">Uncharacterized protein</fullName>
    </submittedName>
</protein>
<feature type="transmembrane region" description="Helical" evidence="1">
    <location>
        <begin position="84"/>
        <end position="106"/>
    </location>
</feature>
<evidence type="ECO:0000256" key="1">
    <source>
        <dbReference type="SAM" id="Phobius"/>
    </source>
</evidence>
<accession>A0A2S0HT75</accession>
<dbReference type="AlphaFoldDB" id="A0A2S0HT75"/>
<dbReference type="KEGG" id="aue:C5O00_00960"/>
<feature type="transmembrane region" description="Helical" evidence="1">
    <location>
        <begin position="53"/>
        <end position="78"/>
    </location>
</feature>
<reference evidence="2 3" key="1">
    <citation type="submission" date="2018-02" db="EMBL/GenBank/DDBJ databases">
        <title>Genomic analysis of the strain RR4-38 isolated from a seawater recirculating aquaculture system.</title>
        <authorList>
            <person name="Kim Y.-S."/>
            <person name="Jang Y.H."/>
            <person name="Kim K.-H."/>
        </authorList>
    </citation>
    <scope>NUCLEOTIDE SEQUENCE [LARGE SCALE GENOMIC DNA]</scope>
    <source>
        <strain evidence="2 3">RR4-38</strain>
    </source>
</reference>
<evidence type="ECO:0000313" key="2">
    <source>
        <dbReference type="EMBL" id="AVI49808.1"/>
    </source>
</evidence>
<keyword evidence="1" id="KW-1133">Transmembrane helix</keyword>
<gene>
    <name evidence="2" type="ORF">C5O00_00960</name>
</gene>
<name>A0A2S0HT75_9FLAO</name>
<evidence type="ECO:0000313" key="3">
    <source>
        <dbReference type="Proteomes" id="UP000238442"/>
    </source>
</evidence>
<keyword evidence="3" id="KW-1185">Reference proteome</keyword>
<sequence>MTLKEGTICELTDRKPDFHRTCLNISLNRKFEDKLKLANVQYQKVLNTKVWTYAYFTTFLVLSIMVMGGAAYFAYYLFNLTDRVGVVSVAPVVIFAIGVALLSMAFGARNKYRQDLAAALHNKEKIDQVLVLYNIDYQIDMKFGKNYHGTQDVYVDVKFKGR</sequence>
<organism evidence="2 3">
    <name type="scientific">Pukyongia salina</name>
    <dbReference type="NCBI Taxonomy" id="2094025"/>
    <lineage>
        <taxon>Bacteria</taxon>
        <taxon>Pseudomonadati</taxon>
        <taxon>Bacteroidota</taxon>
        <taxon>Flavobacteriia</taxon>
        <taxon>Flavobacteriales</taxon>
        <taxon>Flavobacteriaceae</taxon>
        <taxon>Pukyongia</taxon>
    </lineage>
</organism>
<dbReference type="EMBL" id="CP027062">
    <property type="protein sequence ID" value="AVI49808.1"/>
    <property type="molecule type" value="Genomic_DNA"/>
</dbReference>
<dbReference type="Proteomes" id="UP000238442">
    <property type="component" value="Chromosome"/>
</dbReference>